<organism evidence="1 2">
    <name type="scientific">Hevea brasiliensis</name>
    <name type="common">Para rubber tree</name>
    <name type="synonym">Siphonia brasiliensis</name>
    <dbReference type="NCBI Taxonomy" id="3981"/>
    <lineage>
        <taxon>Eukaryota</taxon>
        <taxon>Viridiplantae</taxon>
        <taxon>Streptophyta</taxon>
        <taxon>Embryophyta</taxon>
        <taxon>Tracheophyta</taxon>
        <taxon>Spermatophyta</taxon>
        <taxon>Magnoliopsida</taxon>
        <taxon>eudicotyledons</taxon>
        <taxon>Gunneridae</taxon>
        <taxon>Pentapetalae</taxon>
        <taxon>rosids</taxon>
        <taxon>fabids</taxon>
        <taxon>Malpighiales</taxon>
        <taxon>Euphorbiaceae</taxon>
        <taxon>Crotonoideae</taxon>
        <taxon>Micrandreae</taxon>
        <taxon>Hevea</taxon>
    </lineage>
</organism>
<gene>
    <name evidence="1" type="ORF">GH714_040971</name>
</gene>
<accession>A0A6A6MV86</accession>
<sequence length="183" mass="20866">MPSLEETRSRPLVDISDLNNFLKKEKEDGFSIKYDQESGWLKAINSKPNLIFRVSKNIQVVLDEWHGTLDFSFVPMDYYVSILSMDFINNVKVGPIPFANTMCILKESTTCSIPLVRDDDMPLTLAIFEEVEIILAKFKGVMPKELPKKLPPKREVDLSKFEPRARLPFLVWSITTKGSLGAI</sequence>
<protein>
    <submittedName>
        <fullName evidence="1">Uncharacterized protein</fullName>
    </submittedName>
</protein>
<keyword evidence="2" id="KW-1185">Reference proteome</keyword>
<name>A0A6A6MV86_HEVBR</name>
<evidence type="ECO:0000313" key="1">
    <source>
        <dbReference type="EMBL" id="KAF2316093.1"/>
    </source>
</evidence>
<reference evidence="1 2" key="1">
    <citation type="journal article" date="2020" name="Mol. Plant">
        <title>The Chromosome-Based Rubber Tree Genome Provides New Insights into Spurge Genome Evolution and Rubber Biosynthesis.</title>
        <authorList>
            <person name="Liu J."/>
            <person name="Shi C."/>
            <person name="Shi C.C."/>
            <person name="Li W."/>
            <person name="Zhang Q.J."/>
            <person name="Zhang Y."/>
            <person name="Li K."/>
            <person name="Lu H.F."/>
            <person name="Shi C."/>
            <person name="Zhu S.T."/>
            <person name="Xiao Z.Y."/>
            <person name="Nan H."/>
            <person name="Yue Y."/>
            <person name="Zhu X.G."/>
            <person name="Wu Y."/>
            <person name="Hong X.N."/>
            <person name="Fan G.Y."/>
            <person name="Tong Y."/>
            <person name="Zhang D."/>
            <person name="Mao C.L."/>
            <person name="Liu Y.L."/>
            <person name="Hao S.J."/>
            <person name="Liu W.Q."/>
            <person name="Lv M.Q."/>
            <person name="Zhang H.B."/>
            <person name="Liu Y."/>
            <person name="Hu-Tang G.R."/>
            <person name="Wang J.P."/>
            <person name="Wang J.H."/>
            <person name="Sun Y.H."/>
            <person name="Ni S.B."/>
            <person name="Chen W.B."/>
            <person name="Zhang X.C."/>
            <person name="Jiao Y.N."/>
            <person name="Eichler E.E."/>
            <person name="Li G.H."/>
            <person name="Liu X."/>
            <person name="Gao L.Z."/>
        </authorList>
    </citation>
    <scope>NUCLEOTIDE SEQUENCE [LARGE SCALE GENOMIC DNA]</scope>
    <source>
        <strain evidence="2">cv. GT1</strain>
        <tissue evidence="1">Leaf</tissue>
    </source>
</reference>
<proteinExistence type="predicted"/>
<comment type="caution">
    <text evidence="1">The sequence shown here is derived from an EMBL/GenBank/DDBJ whole genome shotgun (WGS) entry which is preliminary data.</text>
</comment>
<dbReference type="Proteomes" id="UP000467840">
    <property type="component" value="Chromosome 15"/>
</dbReference>
<evidence type="ECO:0000313" key="2">
    <source>
        <dbReference type="Proteomes" id="UP000467840"/>
    </source>
</evidence>
<dbReference type="AlphaFoldDB" id="A0A6A6MV86"/>
<dbReference type="EMBL" id="JAAGAX010000005">
    <property type="protein sequence ID" value="KAF2316093.1"/>
    <property type="molecule type" value="Genomic_DNA"/>
</dbReference>